<sequence length="147" mass="15627">MRPLTTDALAELASRASVESPNATDGAIFYSGKNPYDANASAIGLATDAAGKLAVIDETTFAYLIDSPQLKNAYKDATGRQTTGLELRQADGEFRQPDLGRGVRALRGCRPRDVIVLLPDHARIDRVLGTPPRLGPTRPLLSGCAPP</sequence>
<keyword evidence="2" id="KW-1185">Reference proteome</keyword>
<protein>
    <submittedName>
        <fullName evidence="1">Uncharacterized protein</fullName>
    </submittedName>
</protein>
<evidence type="ECO:0000313" key="1">
    <source>
        <dbReference type="EMBL" id="QVI62643.1"/>
    </source>
</evidence>
<reference evidence="1 2" key="1">
    <citation type="submission" date="2021-05" db="EMBL/GenBank/DDBJ databases">
        <title>Novel species in genus Cellulomonas.</title>
        <authorList>
            <person name="Zhang G."/>
        </authorList>
    </citation>
    <scope>NUCLEOTIDE SEQUENCE [LARGE SCALE GENOMIC DNA]</scope>
    <source>
        <strain evidence="2">zg-ZUI222</strain>
    </source>
</reference>
<accession>A0ABX8D6I8</accession>
<dbReference type="EMBL" id="CP074405">
    <property type="protein sequence ID" value="QVI62643.1"/>
    <property type="molecule type" value="Genomic_DNA"/>
</dbReference>
<gene>
    <name evidence="1" type="ORF">KG103_01450</name>
</gene>
<proteinExistence type="predicted"/>
<organism evidence="1 2">
    <name type="scientific">Cellulomonas wangleii</name>
    <dbReference type="NCBI Taxonomy" id="2816956"/>
    <lineage>
        <taxon>Bacteria</taxon>
        <taxon>Bacillati</taxon>
        <taxon>Actinomycetota</taxon>
        <taxon>Actinomycetes</taxon>
        <taxon>Micrococcales</taxon>
        <taxon>Cellulomonadaceae</taxon>
        <taxon>Cellulomonas</taxon>
    </lineage>
</organism>
<name>A0ABX8D6I8_9CELL</name>
<evidence type="ECO:0000313" key="2">
    <source>
        <dbReference type="Proteomes" id="UP000677804"/>
    </source>
</evidence>
<dbReference type="RefSeq" id="WP_207341749.1">
    <property type="nucleotide sequence ID" value="NZ_CP074405.1"/>
</dbReference>
<dbReference type="Proteomes" id="UP000677804">
    <property type="component" value="Chromosome"/>
</dbReference>